<dbReference type="RefSeq" id="WP_124845642.1">
    <property type="nucleotide sequence ID" value="NZ_JAUNKP010000011.1"/>
</dbReference>
<dbReference type="Gene3D" id="6.10.250.690">
    <property type="match status" value="1"/>
</dbReference>
<feature type="modified residue" description="4-aspartylphosphate" evidence="6">
    <location>
        <position position="52"/>
    </location>
</feature>
<dbReference type="InterPro" id="IPR001867">
    <property type="entry name" value="OmpR/PhoB-type_DNA-bd"/>
</dbReference>
<dbReference type="AlphaFoldDB" id="A0A3P1T2J1"/>
<dbReference type="SMART" id="SM00862">
    <property type="entry name" value="Trans_reg_C"/>
    <property type="match status" value="1"/>
</dbReference>
<evidence type="ECO:0000256" key="6">
    <source>
        <dbReference type="PROSITE-ProRule" id="PRU00169"/>
    </source>
</evidence>
<dbReference type="InterPro" id="IPR036388">
    <property type="entry name" value="WH-like_DNA-bd_sf"/>
</dbReference>
<dbReference type="FunFam" id="3.40.50.2300:FF:000001">
    <property type="entry name" value="DNA-binding response regulator PhoB"/>
    <property type="match status" value="1"/>
</dbReference>
<proteinExistence type="predicted"/>
<dbReference type="Pfam" id="PF00072">
    <property type="entry name" value="Response_reg"/>
    <property type="match status" value="1"/>
</dbReference>
<dbReference type="Gene3D" id="3.40.50.2300">
    <property type="match status" value="1"/>
</dbReference>
<dbReference type="PANTHER" id="PTHR48111:SF21">
    <property type="entry name" value="DNA-BINDING DUAL MASTER TRANSCRIPTIONAL REGULATOR RPAA"/>
    <property type="match status" value="1"/>
</dbReference>
<keyword evidence="5" id="KW-0804">Transcription</keyword>
<dbReference type="GO" id="GO:0006355">
    <property type="term" value="P:regulation of DNA-templated transcription"/>
    <property type="evidence" value="ECO:0007669"/>
    <property type="project" value="InterPro"/>
</dbReference>
<dbReference type="CDD" id="cd17574">
    <property type="entry name" value="REC_OmpR"/>
    <property type="match status" value="1"/>
</dbReference>
<keyword evidence="2" id="KW-0902">Two-component regulatory system</keyword>
<dbReference type="PROSITE" id="PS50110">
    <property type="entry name" value="RESPONSE_REGULATORY"/>
    <property type="match status" value="1"/>
</dbReference>
<sequence>MSRILIAEDDPKQAHLLRAYLEAEGHRVTVAADGAEALERIRERRPDLLLLDVMMPRVDGWQVLQELGPTGEVPVIVLTARSEESDQLFGFSLGADDYVTKPYSPRQVVARVRAVLRRTAQPEQERVLQAGPISIDLERYEVRVAGEVVELTSREMALLVALAEQPGKVFTRQYLLQEVAGFDSLSLQRTIDMHVLNLRRKIEPDPTHPMYLVTVKGRGYKLVVPTD</sequence>
<dbReference type="OrthoDB" id="5511894at2"/>
<keyword evidence="4 7" id="KW-0238">DNA-binding</keyword>
<name>A0A3P1T2J1_9ACTN</name>
<reference evidence="10 11" key="1">
    <citation type="submission" date="2018-11" db="EMBL/GenBank/DDBJ databases">
        <title>Genomes From Bacteria Associated with the Canine Oral Cavity: a Test Case for Automated Genome-Based Taxonomic Assignment.</title>
        <authorList>
            <person name="Coil D.A."/>
            <person name="Jospin G."/>
            <person name="Darling A.E."/>
            <person name="Wallis C."/>
            <person name="Davis I.J."/>
            <person name="Harris S."/>
            <person name="Eisen J.A."/>
            <person name="Holcombe L.J."/>
            <person name="O'Flynn C."/>
        </authorList>
    </citation>
    <scope>NUCLEOTIDE SEQUENCE [LARGE SCALE GENOMIC DNA]</scope>
    <source>
        <strain evidence="10 11">OH887_COT-365</strain>
    </source>
</reference>
<comment type="caution">
    <text evidence="10">The sequence shown here is derived from an EMBL/GenBank/DDBJ whole genome shotgun (WGS) entry which is preliminary data.</text>
</comment>
<evidence type="ECO:0000313" key="10">
    <source>
        <dbReference type="EMBL" id="RRD03550.1"/>
    </source>
</evidence>
<evidence type="ECO:0000256" key="5">
    <source>
        <dbReference type="ARBA" id="ARBA00023163"/>
    </source>
</evidence>
<evidence type="ECO:0000256" key="7">
    <source>
        <dbReference type="PROSITE-ProRule" id="PRU01091"/>
    </source>
</evidence>
<evidence type="ECO:0000259" key="8">
    <source>
        <dbReference type="PROSITE" id="PS50110"/>
    </source>
</evidence>
<dbReference type="PROSITE" id="PS51755">
    <property type="entry name" value="OMPR_PHOB"/>
    <property type="match status" value="1"/>
</dbReference>
<keyword evidence="3" id="KW-0805">Transcription regulation</keyword>
<dbReference type="Proteomes" id="UP000280819">
    <property type="component" value="Unassembled WGS sequence"/>
</dbReference>
<gene>
    <name evidence="10" type="ORF">EII34_13225</name>
</gene>
<dbReference type="EMBL" id="RQZG01000018">
    <property type="protein sequence ID" value="RRD03550.1"/>
    <property type="molecule type" value="Genomic_DNA"/>
</dbReference>
<dbReference type="CDD" id="cd00383">
    <property type="entry name" value="trans_reg_C"/>
    <property type="match status" value="1"/>
</dbReference>
<dbReference type="SUPFAM" id="SSF52172">
    <property type="entry name" value="CheY-like"/>
    <property type="match status" value="1"/>
</dbReference>
<evidence type="ECO:0000256" key="2">
    <source>
        <dbReference type="ARBA" id="ARBA00023012"/>
    </source>
</evidence>
<dbReference type="PANTHER" id="PTHR48111">
    <property type="entry name" value="REGULATOR OF RPOS"/>
    <property type="match status" value="1"/>
</dbReference>
<dbReference type="Gene3D" id="1.10.10.10">
    <property type="entry name" value="Winged helix-like DNA-binding domain superfamily/Winged helix DNA-binding domain"/>
    <property type="match status" value="1"/>
</dbReference>
<dbReference type="GO" id="GO:0000976">
    <property type="term" value="F:transcription cis-regulatory region binding"/>
    <property type="evidence" value="ECO:0007669"/>
    <property type="project" value="TreeGrafter"/>
</dbReference>
<keyword evidence="1 6" id="KW-0597">Phosphoprotein</keyword>
<protein>
    <submittedName>
        <fullName evidence="10">DNA-binding response regulator</fullName>
    </submittedName>
</protein>
<evidence type="ECO:0000256" key="4">
    <source>
        <dbReference type="ARBA" id="ARBA00023125"/>
    </source>
</evidence>
<organism evidence="10 11">
    <name type="scientific">Arachnia propionica</name>
    <dbReference type="NCBI Taxonomy" id="1750"/>
    <lineage>
        <taxon>Bacteria</taxon>
        <taxon>Bacillati</taxon>
        <taxon>Actinomycetota</taxon>
        <taxon>Actinomycetes</taxon>
        <taxon>Propionibacteriales</taxon>
        <taxon>Propionibacteriaceae</taxon>
        <taxon>Arachnia</taxon>
    </lineage>
</organism>
<dbReference type="InterPro" id="IPR011006">
    <property type="entry name" value="CheY-like_superfamily"/>
</dbReference>
<dbReference type="GO" id="GO:0032993">
    <property type="term" value="C:protein-DNA complex"/>
    <property type="evidence" value="ECO:0007669"/>
    <property type="project" value="TreeGrafter"/>
</dbReference>
<dbReference type="SMART" id="SM00448">
    <property type="entry name" value="REC"/>
    <property type="match status" value="1"/>
</dbReference>
<feature type="DNA-binding region" description="OmpR/PhoB-type" evidence="7">
    <location>
        <begin position="125"/>
        <end position="224"/>
    </location>
</feature>
<evidence type="ECO:0000256" key="3">
    <source>
        <dbReference type="ARBA" id="ARBA00023015"/>
    </source>
</evidence>
<evidence type="ECO:0000256" key="1">
    <source>
        <dbReference type="ARBA" id="ARBA00022553"/>
    </source>
</evidence>
<evidence type="ECO:0000259" key="9">
    <source>
        <dbReference type="PROSITE" id="PS51755"/>
    </source>
</evidence>
<dbReference type="InterPro" id="IPR039420">
    <property type="entry name" value="WalR-like"/>
</dbReference>
<feature type="domain" description="OmpR/PhoB-type" evidence="9">
    <location>
        <begin position="125"/>
        <end position="224"/>
    </location>
</feature>
<accession>A0A3P1T2J1</accession>
<dbReference type="Pfam" id="PF00486">
    <property type="entry name" value="Trans_reg_C"/>
    <property type="match status" value="1"/>
</dbReference>
<feature type="domain" description="Response regulatory" evidence="8">
    <location>
        <begin position="3"/>
        <end position="116"/>
    </location>
</feature>
<dbReference type="GO" id="GO:0005829">
    <property type="term" value="C:cytosol"/>
    <property type="evidence" value="ECO:0007669"/>
    <property type="project" value="TreeGrafter"/>
</dbReference>
<evidence type="ECO:0000313" key="11">
    <source>
        <dbReference type="Proteomes" id="UP000280819"/>
    </source>
</evidence>
<dbReference type="GO" id="GO:0000156">
    <property type="term" value="F:phosphorelay response regulator activity"/>
    <property type="evidence" value="ECO:0007669"/>
    <property type="project" value="TreeGrafter"/>
</dbReference>
<dbReference type="InterPro" id="IPR001789">
    <property type="entry name" value="Sig_transdc_resp-reg_receiver"/>
</dbReference>